<dbReference type="Proteomes" id="UP000007735">
    <property type="component" value="Plasmid pSfHH103e"/>
</dbReference>
<gene>
    <name evidence="1" type="ordered locus">SFHH103_05458</name>
</gene>
<proteinExistence type="predicted"/>
<evidence type="ECO:0008006" key="3">
    <source>
        <dbReference type="Google" id="ProtNLM"/>
    </source>
</evidence>
<evidence type="ECO:0000313" key="1">
    <source>
        <dbReference type="EMBL" id="CCE99923.1"/>
    </source>
</evidence>
<dbReference type="KEGG" id="sfh:SFHH103_05458"/>
<dbReference type="PATRIC" id="fig|380.5.peg.5012"/>
<reference evidence="1 2" key="1">
    <citation type="journal article" date="2012" name="J. Bacteriol.">
        <title>Genome sequence of the soybean symbiont Sinorhizobium fredii HH103.</title>
        <authorList>
            <person name="Weidner S."/>
            <person name="Becker A."/>
            <person name="Bonilla I."/>
            <person name="Jaenicke S."/>
            <person name="Lloret J."/>
            <person name="Margaret I."/>
            <person name="Puhler A."/>
            <person name="Ruiz-Sainz J.E."/>
            <person name="Schneiker-Bekel S."/>
            <person name="Szczepanowski R."/>
            <person name="Vinardell J.M."/>
            <person name="Zehner S."/>
            <person name="Gottfert M."/>
        </authorList>
    </citation>
    <scope>NUCLEOTIDE SEQUENCE [LARGE SCALE GENOMIC DNA]</scope>
    <source>
        <strain evidence="1 2">HH103</strain>
        <plasmid evidence="2">pSfHH103e</plasmid>
    </source>
</reference>
<dbReference type="EMBL" id="HE616899">
    <property type="protein sequence ID" value="CCE99923.1"/>
    <property type="molecule type" value="Genomic_DNA"/>
</dbReference>
<evidence type="ECO:0000313" key="2">
    <source>
        <dbReference type="Proteomes" id="UP000007735"/>
    </source>
</evidence>
<keyword evidence="1" id="KW-0614">Plasmid</keyword>
<accession>G9AFU1</accession>
<dbReference type="RefSeq" id="WP_014331581.1">
    <property type="nucleotide sequence ID" value="NC_016815.1"/>
</dbReference>
<geneLocation type="plasmid" evidence="1 2">
    <name>pSfHH103e</name>
</geneLocation>
<dbReference type="HOGENOM" id="CLU_183509_0_0_5"/>
<name>G9AFU1_SINF1</name>
<protein>
    <recommendedName>
        <fullName evidence="3">Cold-shock protein</fullName>
    </recommendedName>
</protein>
<organism evidence="1 2">
    <name type="scientific">Sinorhizobium fredii (strain HH103)</name>
    <dbReference type="NCBI Taxonomy" id="1117943"/>
    <lineage>
        <taxon>Bacteria</taxon>
        <taxon>Pseudomonadati</taxon>
        <taxon>Pseudomonadota</taxon>
        <taxon>Alphaproteobacteria</taxon>
        <taxon>Hyphomicrobiales</taxon>
        <taxon>Rhizobiaceae</taxon>
        <taxon>Sinorhizobium/Ensifer group</taxon>
        <taxon>Sinorhizobium</taxon>
    </lineage>
</organism>
<sequence>MSRNTYSVGDTVVLKADLLRMLAADRSCRIVGILPAAEHGEAQYRIRFGTETFERRIFEHDIDAAETALPARAHNPAATVDGKPWLKPLRVRTAK</sequence>
<dbReference type="AlphaFoldDB" id="G9AFU1"/>